<dbReference type="PANTHER" id="PTHR38031:SF1">
    <property type="entry name" value="SULFUR CARRIER PROTEIN CYSO"/>
    <property type="match status" value="1"/>
</dbReference>
<reference evidence="2" key="1">
    <citation type="submission" date="2019-04" db="EMBL/GenBank/DDBJ databases">
        <title>Nocardioides xinjiangensis sp. nov.</title>
        <authorList>
            <person name="Liu S."/>
        </authorList>
    </citation>
    <scope>NUCLEOTIDE SEQUENCE [LARGE SCALE GENOMIC DNA]</scope>
    <source>
        <strain evidence="2">18</strain>
    </source>
</reference>
<name>A0A4S8PU90_9ACTN</name>
<dbReference type="AlphaFoldDB" id="A0A4S8PU90"/>
<dbReference type="SUPFAM" id="SSF54285">
    <property type="entry name" value="MoaD/ThiS"/>
    <property type="match status" value="1"/>
</dbReference>
<dbReference type="Proteomes" id="UP000308760">
    <property type="component" value="Unassembled WGS sequence"/>
</dbReference>
<dbReference type="Gene3D" id="3.10.20.30">
    <property type="match status" value="1"/>
</dbReference>
<sequence length="93" mass="9941">MDTEIKIPAALASECGGARKVTVHTGPEPDLAALLDALAADYPRLGRRLRDEAGQLRRYVNIFLDDEECRRVGGLTAPTTGRIVQILPSIAGG</sequence>
<dbReference type="InterPro" id="IPR016155">
    <property type="entry name" value="Mopterin_synth/thiamin_S_b"/>
</dbReference>
<organism evidence="1 2">
    <name type="scientific">Glycomyces buryatensis</name>
    <dbReference type="NCBI Taxonomy" id="2570927"/>
    <lineage>
        <taxon>Bacteria</taxon>
        <taxon>Bacillati</taxon>
        <taxon>Actinomycetota</taxon>
        <taxon>Actinomycetes</taxon>
        <taxon>Glycomycetales</taxon>
        <taxon>Glycomycetaceae</taxon>
        <taxon>Glycomyces</taxon>
    </lineage>
</organism>
<reference evidence="1 2" key="2">
    <citation type="submission" date="2019-05" db="EMBL/GenBank/DDBJ databases">
        <title>Glycomyces buryatensis sp. nov.</title>
        <authorList>
            <person name="Nikitina E."/>
        </authorList>
    </citation>
    <scope>NUCLEOTIDE SEQUENCE [LARGE SCALE GENOMIC DNA]</scope>
    <source>
        <strain evidence="1 2">18</strain>
    </source>
</reference>
<evidence type="ECO:0000313" key="1">
    <source>
        <dbReference type="EMBL" id="THV33435.1"/>
    </source>
</evidence>
<dbReference type="PANTHER" id="PTHR38031">
    <property type="entry name" value="SULFUR CARRIER PROTEIN SLR0821-RELATED"/>
    <property type="match status" value="1"/>
</dbReference>
<dbReference type="InterPro" id="IPR003749">
    <property type="entry name" value="ThiS/MoaD-like"/>
</dbReference>
<dbReference type="InterPro" id="IPR012675">
    <property type="entry name" value="Beta-grasp_dom_sf"/>
</dbReference>
<dbReference type="OrthoDB" id="9156098at2"/>
<proteinExistence type="predicted"/>
<keyword evidence="2" id="KW-1185">Reference proteome</keyword>
<dbReference type="RefSeq" id="WP_136537316.1">
    <property type="nucleotide sequence ID" value="NZ_STGY01000083.1"/>
</dbReference>
<accession>A0A4S8PU90</accession>
<evidence type="ECO:0000313" key="2">
    <source>
        <dbReference type="Proteomes" id="UP000308760"/>
    </source>
</evidence>
<gene>
    <name evidence="1" type="ORF">FAB82_25145</name>
</gene>
<dbReference type="Pfam" id="PF02597">
    <property type="entry name" value="ThiS"/>
    <property type="match status" value="1"/>
</dbReference>
<comment type="caution">
    <text evidence="1">The sequence shown here is derived from an EMBL/GenBank/DDBJ whole genome shotgun (WGS) entry which is preliminary data.</text>
</comment>
<dbReference type="InterPro" id="IPR052045">
    <property type="entry name" value="Sulfur_Carrier/Prot_Modifier"/>
</dbReference>
<dbReference type="EMBL" id="STGY01000083">
    <property type="protein sequence ID" value="THV33435.1"/>
    <property type="molecule type" value="Genomic_DNA"/>
</dbReference>
<protein>
    <submittedName>
        <fullName evidence="1">MoaD/ThiS family protein</fullName>
    </submittedName>
</protein>